<dbReference type="PIRSF" id="PIRSF014995">
    <property type="entry name" value="UCP014995"/>
    <property type="match status" value="1"/>
</dbReference>
<feature type="signal peptide" evidence="1">
    <location>
        <begin position="1"/>
        <end position="19"/>
    </location>
</feature>
<protein>
    <recommendedName>
        <fullName evidence="4">DUF2271 domain-containing protein</fullName>
    </recommendedName>
</protein>
<dbReference type="Pfam" id="PF10029">
    <property type="entry name" value="DUF2271"/>
    <property type="match status" value="1"/>
</dbReference>
<sequence>MLKKMLTLSALSLSFSVTAAEISIDVEVPQLDVAEYHRPYVALWIEQNNKHVADLNVWYDLKMKDNEGEKWLKDMRQWWRKSGRSLEFPVDGVSAATRPVGTHTLNFTHDHQALKQLAAGEYQLIVEAAREVGGRELVKIPFNWPPKASETLSTQGNSELGKINLTLTP</sequence>
<proteinExistence type="predicted"/>
<gene>
    <name evidence="2" type="ORF">AKN88_07290</name>
</gene>
<accession>A0A0K1XEI0</accession>
<dbReference type="STRING" id="1697053.AKN87_09680"/>
<keyword evidence="3" id="KW-1185">Reference proteome</keyword>
<dbReference type="AlphaFoldDB" id="A0A0K1XEI0"/>
<dbReference type="Proteomes" id="UP000063953">
    <property type="component" value="Chromosome"/>
</dbReference>
<name>A0A0K1XEI0_9GAMM</name>
<keyword evidence="1" id="KW-0732">Signal</keyword>
<dbReference type="InterPro" id="IPR014469">
    <property type="entry name" value="DUF2271"/>
</dbReference>
<evidence type="ECO:0000256" key="1">
    <source>
        <dbReference type="SAM" id="SignalP"/>
    </source>
</evidence>
<dbReference type="EMBL" id="CP012365">
    <property type="protein sequence ID" value="AKX59751.1"/>
    <property type="molecule type" value="Genomic_DNA"/>
</dbReference>
<evidence type="ECO:0008006" key="4">
    <source>
        <dbReference type="Google" id="ProtNLM"/>
    </source>
</evidence>
<feature type="chain" id="PRO_5005472180" description="DUF2271 domain-containing protein" evidence="1">
    <location>
        <begin position="20"/>
        <end position="169"/>
    </location>
</feature>
<dbReference type="RefSeq" id="WP_053100923.1">
    <property type="nucleotide sequence ID" value="NZ_CP012365.1"/>
</dbReference>
<evidence type="ECO:0000313" key="2">
    <source>
        <dbReference type="EMBL" id="AKX59751.1"/>
    </source>
</evidence>
<evidence type="ECO:0000313" key="3">
    <source>
        <dbReference type="Proteomes" id="UP000063953"/>
    </source>
</evidence>
<dbReference type="PATRIC" id="fig|1698449.3.peg.1466"/>
<organism evidence="2 3">
    <name type="scientific">Thiopseudomonas alkaliphila</name>
    <dbReference type="NCBI Taxonomy" id="1697053"/>
    <lineage>
        <taxon>Bacteria</taxon>
        <taxon>Pseudomonadati</taxon>
        <taxon>Pseudomonadota</taxon>
        <taxon>Gammaproteobacteria</taxon>
        <taxon>Pseudomonadales</taxon>
        <taxon>Pseudomonadaceae</taxon>
        <taxon>Thiopseudomonas</taxon>
    </lineage>
</organism>
<reference evidence="2 3" key="1">
    <citation type="journal article" date="2015" name="Genome Announc.">
        <title>Genome Sequences of Oblitimonas alkaliphila gen. nov. sp. nov. (Proposed), a Novel Bacterium of the Pseudomonadaceae Family.</title>
        <authorList>
            <person name="Lauer A.C."/>
            <person name="Nicholson A.C."/>
            <person name="Humrighouse B.W."/>
            <person name="Emery B."/>
            <person name="Drobish A."/>
            <person name="Juieng P."/>
            <person name="Loparev V."/>
            <person name="McQuiston J.R."/>
        </authorList>
    </citation>
    <scope>NUCLEOTIDE SEQUENCE [LARGE SCALE GENOMIC DNA]</scope>
    <source>
        <strain evidence="2 3">E5571</strain>
    </source>
</reference>